<dbReference type="AlphaFoldDB" id="A0A5C3ECY8"/>
<sequence length="411" mass="45298">MFSFTSLHHSVTKGKMRSLGNTLRSTCASIASGSHTCAIHHARPRLAQVSPPLPLSWSHLKSDDQSRAFSESEATATSSIVQDHRASVQLKRDRKLREYEAKIKVKAMQKGLSPEEFKRRSLESAAVKPPQSATTNTATNETVMVKTGSLSEVEKRDLALAEAMKQRSKAEAAKKLASGQVHSTPTGAQEGPIKPLSKILDVERLMTQDKETITKLWAGYHTIKNKLSAVIPTEKYLEMLANARKYPQFVLPLPRQVIDEESDAAGSSKEAFEMQFLEWAVVPNTAGEGLPPSATTLFTPLAEYKLKQDFSQPVLILTFYTDLCQSNGLVLMRGEVTGLNEKTGKGGRIDQAQAQLLALTLQRFYLPSSSSDTPSQSESSDQSACAKLLHDFHQQPENFDVEELVNVAFRL</sequence>
<feature type="region of interest" description="Disordered" evidence="5">
    <location>
        <begin position="112"/>
        <end position="135"/>
    </location>
</feature>
<dbReference type="GO" id="GO:0005739">
    <property type="term" value="C:mitochondrion"/>
    <property type="evidence" value="ECO:0007669"/>
    <property type="project" value="UniProtKB-SubCell"/>
</dbReference>
<comment type="subcellular location">
    <subcellularLocation>
        <location evidence="1">Mitochondrion</location>
    </subcellularLocation>
</comment>
<evidence type="ECO:0000256" key="4">
    <source>
        <dbReference type="ARBA" id="ARBA00023128"/>
    </source>
</evidence>
<dbReference type="EMBL" id="OOIN01000024">
    <property type="protein sequence ID" value="SPO28544.1"/>
    <property type="molecule type" value="Genomic_DNA"/>
</dbReference>
<evidence type="ECO:0000256" key="2">
    <source>
        <dbReference type="ARBA" id="ARBA00009116"/>
    </source>
</evidence>
<evidence type="ECO:0000256" key="5">
    <source>
        <dbReference type="SAM" id="MobiDB-lite"/>
    </source>
</evidence>
<proteinExistence type="inferred from homology"/>
<dbReference type="Pfam" id="PF06644">
    <property type="entry name" value="ATP11"/>
    <property type="match status" value="1"/>
</dbReference>
<evidence type="ECO:0000256" key="3">
    <source>
        <dbReference type="ARBA" id="ARBA00022946"/>
    </source>
</evidence>
<name>A0A5C3ECY8_9BASI</name>
<dbReference type="Proteomes" id="UP000324022">
    <property type="component" value="Unassembled WGS sequence"/>
</dbReference>
<feature type="compositionally biased region" description="Basic and acidic residues" evidence="5">
    <location>
        <begin position="113"/>
        <end position="122"/>
    </location>
</feature>
<dbReference type="InterPro" id="IPR010591">
    <property type="entry name" value="ATP11"/>
</dbReference>
<evidence type="ECO:0000256" key="1">
    <source>
        <dbReference type="ARBA" id="ARBA00004173"/>
    </source>
</evidence>
<protein>
    <submittedName>
        <fullName evidence="6">Related to ATP11 - F1F0-ATPase complex assembly protein</fullName>
    </submittedName>
</protein>
<dbReference type="PANTHER" id="PTHR13126:SF0">
    <property type="entry name" value="ATP SYNTHASE MITOCHONDRIAL F1 COMPLEX ASSEMBLY FACTOR 1"/>
    <property type="match status" value="1"/>
</dbReference>
<dbReference type="PANTHER" id="PTHR13126">
    <property type="entry name" value="CHAPERONE ATP11"/>
    <property type="match status" value="1"/>
</dbReference>
<accession>A0A5C3ECY8</accession>
<keyword evidence="7" id="KW-1185">Reference proteome</keyword>
<dbReference type="GO" id="GO:0033615">
    <property type="term" value="P:mitochondrial proton-transporting ATP synthase complex assembly"/>
    <property type="evidence" value="ECO:0007669"/>
    <property type="project" value="TreeGrafter"/>
</dbReference>
<comment type="similarity">
    <text evidence="2">Belongs to the ATP11 family.</text>
</comment>
<organism evidence="6 7">
    <name type="scientific">Ustilago trichophora</name>
    <dbReference type="NCBI Taxonomy" id="86804"/>
    <lineage>
        <taxon>Eukaryota</taxon>
        <taxon>Fungi</taxon>
        <taxon>Dikarya</taxon>
        <taxon>Basidiomycota</taxon>
        <taxon>Ustilaginomycotina</taxon>
        <taxon>Ustilaginomycetes</taxon>
        <taxon>Ustilaginales</taxon>
        <taxon>Ustilaginaceae</taxon>
        <taxon>Ustilago</taxon>
    </lineage>
</organism>
<gene>
    <name evidence="6" type="ORF">UTRI_04422</name>
</gene>
<evidence type="ECO:0000313" key="7">
    <source>
        <dbReference type="Proteomes" id="UP000324022"/>
    </source>
</evidence>
<reference evidence="6 7" key="1">
    <citation type="submission" date="2018-03" db="EMBL/GenBank/DDBJ databases">
        <authorList>
            <person name="Guldener U."/>
        </authorList>
    </citation>
    <scope>NUCLEOTIDE SEQUENCE [LARGE SCALE GENOMIC DNA]</scope>
    <source>
        <strain evidence="6 7">NBRC100155</strain>
    </source>
</reference>
<keyword evidence="3" id="KW-0809">Transit peptide</keyword>
<dbReference type="OrthoDB" id="16535at2759"/>
<evidence type="ECO:0000313" key="6">
    <source>
        <dbReference type="EMBL" id="SPO28544.1"/>
    </source>
</evidence>
<keyword evidence="4" id="KW-0496">Mitochondrion</keyword>